<dbReference type="WBParaSite" id="ES5_v2.g9126.t1">
    <property type="protein sequence ID" value="ES5_v2.g9126.t1"/>
    <property type="gene ID" value="ES5_v2.g9126"/>
</dbReference>
<evidence type="ECO:0000313" key="2">
    <source>
        <dbReference type="WBParaSite" id="ES5_v2.g9126.t1"/>
    </source>
</evidence>
<sequence>MALIYASAVNKRMNSHAAPRCKRSVVESPHCGLQDIINGRHRSNDDNEITDITDMTRSISLNKEISTRRKRSGSQLSNSTLLSTPPTNKNINSFFFPMSTSLLYSSQLSRTKPTRKSCSEIKRKTTVPNGPQVVANTRKISTPVMMMHSSMGASNEGSKDKAKTNMRKHLVKKRLIQEYGLEPTVDIGTSSRCHISLDDNGFNDRRKSQSLDPDDWQRQVALASGEEDDDETSPRNNERKKSAFQKMRNKLAKWRIS</sequence>
<evidence type="ECO:0000313" key="1">
    <source>
        <dbReference type="Proteomes" id="UP000887579"/>
    </source>
</evidence>
<name>A0AC34GX59_9BILA</name>
<dbReference type="Proteomes" id="UP000887579">
    <property type="component" value="Unplaced"/>
</dbReference>
<organism evidence="1 2">
    <name type="scientific">Panagrolaimus sp. ES5</name>
    <dbReference type="NCBI Taxonomy" id="591445"/>
    <lineage>
        <taxon>Eukaryota</taxon>
        <taxon>Metazoa</taxon>
        <taxon>Ecdysozoa</taxon>
        <taxon>Nematoda</taxon>
        <taxon>Chromadorea</taxon>
        <taxon>Rhabditida</taxon>
        <taxon>Tylenchina</taxon>
        <taxon>Panagrolaimomorpha</taxon>
        <taxon>Panagrolaimoidea</taxon>
        <taxon>Panagrolaimidae</taxon>
        <taxon>Panagrolaimus</taxon>
    </lineage>
</organism>
<reference evidence="2" key="1">
    <citation type="submission" date="2022-11" db="UniProtKB">
        <authorList>
            <consortium name="WormBaseParasite"/>
        </authorList>
    </citation>
    <scope>IDENTIFICATION</scope>
</reference>
<protein>
    <submittedName>
        <fullName evidence="2">Uncharacterized protein</fullName>
    </submittedName>
</protein>
<accession>A0AC34GX59</accession>
<proteinExistence type="predicted"/>